<name>A0A0C7P102_DEFTU</name>
<dbReference type="InterPro" id="IPR040026">
    <property type="entry name" value="FliD"/>
</dbReference>
<keyword evidence="8" id="KW-0969">Cilium</keyword>
<dbReference type="KEGG" id="dtn:DTL3_0360"/>
<comment type="subcellular location">
    <subcellularLocation>
        <location evidence="5">Secreted</location>
    </subcellularLocation>
    <subcellularLocation>
        <location evidence="5">Bacterial flagellum</location>
    </subcellularLocation>
</comment>
<evidence type="ECO:0000256" key="2">
    <source>
        <dbReference type="ARBA" id="ARBA00011255"/>
    </source>
</evidence>
<dbReference type="Pfam" id="PF02465">
    <property type="entry name" value="FliD_N"/>
    <property type="match status" value="1"/>
</dbReference>
<keyword evidence="8" id="KW-0282">Flagellum</keyword>
<dbReference type="GO" id="GO:0005576">
    <property type="term" value="C:extracellular region"/>
    <property type="evidence" value="ECO:0007669"/>
    <property type="project" value="UniProtKB-SubCell"/>
</dbReference>
<dbReference type="GO" id="GO:0009424">
    <property type="term" value="C:bacterial-type flagellum hook"/>
    <property type="evidence" value="ECO:0007669"/>
    <property type="project" value="UniProtKB-UniRule"/>
</dbReference>
<feature type="domain" description="Flagellar hook-associated protein 2 C-terminal" evidence="7">
    <location>
        <begin position="236"/>
        <end position="481"/>
    </location>
</feature>
<sequence>MAYNPYLGSFQMPGIASGFDTASVVSKLMEVEMQPLNRAQEKFDTLNYQQKVWMQVDKKLEEFYDFLIEFKLQGNLIPKKAVSSDEKVLTASSSADADNATFYLKVNSLASPTVVVGEVTDSTIKKKSTIGSILEIEDDTQEIKFSISKDGGSTKEITLSSTDTINDLIAKIKGSEADVSAKFDEANSKFFLISDKNGPENISVSAEEGSLGKVLLEKLGLLSGETTTGSYAEVELSFDGINPSTTYEQLNENTINIFGTTIELKSLSDEFVKISVEQDIDKSVDTVKQFVDKYNETITYVYDLLHESKVTDKAAEDMTEEDYMKGILARDRNLENIFYKLRNMVYSSTNVDGEFKSLLSIGIGSGDTGRNYESTMKGLIKLDEDKLREALNNNPEDVWKLFATNDKTNEKYGVAQKIQNYVYDVTKFNGYIDRIAGTNGTIGNQMRSLAKEMTNLLDKLQKKEAYYYARFTAMEQAVQKLSMQGAYIQNAFSKQNQ</sequence>
<feature type="domain" description="Flagellar hook-associated protein 2 N-terminal" evidence="6">
    <location>
        <begin position="17"/>
        <end position="111"/>
    </location>
</feature>
<dbReference type="OrthoDB" id="41230at2"/>
<evidence type="ECO:0000256" key="4">
    <source>
        <dbReference type="ARBA" id="ARBA00023143"/>
    </source>
</evidence>
<evidence type="ECO:0000259" key="7">
    <source>
        <dbReference type="Pfam" id="PF07195"/>
    </source>
</evidence>
<comment type="subunit">
    <text evidence="2 5">Homopentamer.</text>
</comment>
<keyword evidence="5" id="KW-0964">Secreted</keyword>
<protein>
    <recommendedName>
        <fullName evidence="5">Flagellar hook-associated protein 2</fullName>
        <shortName evidence="5">HAP2</shortName>
    </recommendedName>
    <alternativeName>
        <fullName evidence="5">Flagellar cap protein</fullName>
    </alternativeName>
</protein>
<evidence type="ECO:0000259" key="6">
    <source>
        <dbReference type="Pfam" id="PF02465"/>
    </source>
</evidence>
<dbReference type="Proteomes" id="UP000032809">
    <property type="component" value="Chromosome I"/>
</dbReference>
<keyword evidence="3" id="KW-0175">Coiled coil</keyword>
<evidence type="ECO:0000313" key="8">
    <source>
        <dbReference type="EMBL" id="CEP77689.1"/>
    </source>
</evidence>
<dbReference type="InterPro" id="IPR010810">
    <property type="entry name" value="Flagellin_hook_IN_motif"/>
</dbReference>
<dbReference type="AlphaFoldDB" id="A0A0C7P102"/>
<evidence type="ECO:0000256" key="1">
    <source>
        <dbReference type="ARBA" id="ARBA00009764"/>
    </source>
</evidence>
<accession>A0A0C7P102</accession>
<evidence type="ECO:0000256" key="3">
    <source>
        <dbReference type="ARBA" id="ARBA00023054"/>
    </source>
</evidence>
<dbReference type="GO" id="GO:0009421">
    <property type="term" value="C:bacterial-type flagellum filament cap"/>
    <property type="evidence" value="ECO:0007669"/>
    <property type="project" value="InterPro"/>
</dbReference>
<dbReference type="RefSeq" id="WP_045087274.1">
    <property type="nucleotide sequence ID" value="NZ_LN824141.1"/>
</dbReference>
<gene>
    <name evidence="8" type="primary">fliD</name>
    <name evidence="8" type="ORF">DTL3_0360</name>
</gene>
<dbReference type="PANTHER" id="PTHR30288:SF0">
    <property type="entry name" value="FLAGELLAR HOOK-ASSOCIATED PROTEIN 2"/>
    <property type="match status" value="1"/>
</dbReference>
<organism evidence="8 9">
    <name type="scientific">Defluviitoga tunisiensis</name>
    <dbReference type="NCBI Taxonomy" id="1006576"/>
    <lineage>
        <taxon>Bacteria</taxon>
        <taxon>Thermotogati</taxon>
        <taxon>Thermotogota</taxon>
        <taxon>Thermotogae</taxon>
        <taxon>Petrotogales</taxon>
        <taxon>Petrotogaceae</taxon>
        <taxon>Defluviitoga</taxon>
    </lineage>
</organism>
<dbReference type="InterPro" id="IPR003481">
    <property type="entry name" value="FliD_N"/>
</dbReference>
<comment type="function">
    <text evidence="5">Required for morphogenesis and for the elongation of the flagellar filament by facilitating polymerization of the flagellin monomers at the tip of growing filament. Forms a capping structure, which prevents flagellin subunits (transported through the central channel of the flagellum) from leaking out without polymerization at the distal end.</text>
</comment>
<dbReference type="GO" id="GO:0007155">
    <property type="term" value="P:cell adhesion"/>
    <property type="evidence" value="ECO:0007669"/>
    <property type="project" value="InterPro"/>
</dbReference>
<keyword evidence="8" id="KW-0966">Cell projection</keyword>
<reference evidence="9" key="1">
    <citation type="submission" date="2014-11" db="EMBL/GenBank/DDBJ databases">
        <authorList>
            <person name="Wibberg D."/>
        </authorList>
    </citation>
    <scope>NUCLEOTIDE SEQUENCE [LARGE SCALE GENOMIC DNA]</scope>
    <source>
        <strain evidence="9">L3</strain>
    </source>
</reference>
<dbReference type="Pfam" id="PF07196">
    <property type="entry name" value="Flagellin_IN"/>
    <property type="match status" value="1"/>
</dbReference>
<dbReference type="STRING" id="1006576.DTL3_0360"/>
<evidence type="ECO:0000256" key="5">
    <source>
        <dbReference type="RuleBase" id="RU362066"/>
    </source>
</evidence>
<dbReference type="GO" id="GO:0071973">
    <property type="term" value="P:bacterial-type flagellum-dependent cell motility"/>
    <property type="evidence" value="ECO:0007669"/>
    <property type="project" value="TreeGrafter"/>
</dbReference>
<evidence type="ECO:0000313" key="9">
    <source>
        <dbReference type="Proteomes" id="UP000032809"/>
    </source>
</evidence>
<dbReference type="Pfam" id="PF07195">
    <property type="entry name" value="FliD_C"/>
    <property type="match status" value="1"/>
</dbReference>
<dbReference type="HOGENOM" id="CLU_015182_0_2_0"/>
<proteinExistence type="inferred from homology"/>
<dbReference type="EMBL" id="LN824141">
    <property type="protein sequence ID" value="CEP77689.1"/>
    <property type="molecule type" value="Genomic_DNA"/>
</dbReference>
<keyword evidence="9" id="KW-1185">Reference proteome</keyword>
<dbReference type="InterPro" id="IPR010809">
    <property type="entry name" value="FliD_C"/>
</dbReference>
<dbReference type="PANTHER" id="PTHR30288">
    <property type="entry name" value="FLAGELLAR CAP/ASSEMBLY PROTEIN FLID"/>
    <property type="match status" value="1"/>
</dbReference>
<comment type="similarity">
    <text evidence="1 5">Belongs to the FliD family.</text>
</comment>
<keyword evidence="4 5" id="KW-0975">Bacterial flagellum</keyword>